<proteinExistence type="predicted"/>
<sequence>MNLFLRYTKDSLKKSSVDSQPLNHFKHFIPTEPSKTELEELITDVLKPQLGRKSEFKWLSPDDPCFLRAKAIWEKYQWPEQTFFNFRDLLCGCRNIPLIVLTNPKNDDLPFDDMVTETSTLSWLKNVLHSCGLTLEDVMIMDLFPMLSDNRLDALDESQRDDVVQEIFGLTVGILSDIKPSIIISCQCFARSPPARFRSFNHPVVDSLCSSMARATAQRVLTATIDNFETRVIQAFHPAKIDYEVGEKSAVLDRTLREIFKLVFSPCGEWKAKLEDFYTIISEVHAAALKLSAFISTHEQILVTVNASRGHIETRSGEWPKLKNTLAELLDGISRVASVKTGRLAITTTLQEERSQCY</sequence>
<keyword evidence="2" id="KW-1185">Reference proteome</keyword>
<dbReference type="RefSeq" id="XP_043130468.1">
    <property type="nucleotide sequence ID" value="XM_043274533.1"/>
</dbReference>
<evidence type="ECO:0000313" key="1">
    <source>
        <dbReference type="EMBL" id="GIK07282.1"/>
    </source>
</evidence>
<protein>
    <submittedName>
        <fullName evidence="1">Uncharacterized protein</fullName>
    </submittedName>
</protein>
<dbReference type="AlphaFoldDB" id="A0A9P3C471"/>
<organism evidence="1 2">
    <name type="scientific">Aspergillus viridinutans</name>
    <dbReference type="NCBI Taxonomy" id="75553"/>
    <lineage>
        <taxon>Eukaryota</taxon>
        <taxon>Fungi</taxon>
        <taxon>Dikarya</taxon>
        <taxon>Ascomycota</taxon>
        <taxon>Pezizomycotina</taxon>
        <taxon>Eurotiomycetes</taxon>
        <taxon>Eurotiomycetidae</taxon>
        <taxon>Eurotiales</taxon>
        <taxon>Aspergillaceae</taxon>
        <taxon>Aspergillus</taxon>
        <taxon>Aspergillus subgen. Fumigati</taxon>
    </lineage>
</organism>
<reference evidence="1 2" key="1">
    <citation type="submission" date="2021-02" db="EMBL/GenBank/DDBJ databases">
        <title>Pan-genome distribution and transcriptional activeness of fungal secondary metabolism genes in Aspergillus section Fumigati.</title>
        <authorList>
            <person name="Takahashi H."/>
            <person name="Umemura M."/>
            <person name="Ninomiya A."/>
            <person name="Kusuya Y."/>
            <person name="Urayama S."/>
            <person name="Shimizu M."/>
            <person name="Watanabe A."/>
            <person name="Kamei K."/>
            <person name="Yaguchi T."/>
            <person name="Hagiwara D."/>
        </authorList>
    </citation>
    <scope>NUCLEOTIDE SEQUENCE [LARGE SCALE GENOMIC DNA]</scope>
    <source>
        <strain evidence="1 2">IFM 47045</strain>
    </source>
</reference>
<gene>
    <name evidence="1" type="ORF">Aspvir_002940</name>
</gene>
<evidence type="ECO:0000313" key="2">
    <source>
        <dbReference type="Proteomes" id="UP000710440"/>
    </source>
</evidence>
<dbReference type="EMBL" id="BOPL01000013">
    <property type="protein sequence ID" value="GIK07282.1"/>
    <property type="molecule type" value="Genomic_DNA"/>
</dbReference>
<dbReference type="OrthoDB" id="5234614at2759"/>
<accession>A0A9P3C471</accession>
<dbReference type="Proteomes" id="UP000710440">
    <property type="component" value="Unassembled WGS sequence"/>
</dbReference>
<name>A0A9P3C471_ASPVI</name>
<comment type="caution">
    <text evidence="1">The sequence shown here is derived from an EMBL/GenBank/DDBJ whole genome shotgun (WGS) entry which is preliminary data.</text>
</comment>
<dbReference type="GeneID" id="66930922"/>